<sequence>MTVSRDYATGVQRALSTAGLYFAGVAPIVQFAIFHAGTPGTADRGVVWVGFTAHAVTWLLAVLRKVPAPLVLVTWSLIGVILAVEATTAGATEPVAPRNISLTIAATAALLLPTWRAIAATTAISLASAATLLLTAARTTTALWSMAAQIPVYAVGVAAALALAMRELTGVARAADDEARTRLAADRTVRRKELAGEASRRRARIIHDTVVNTLGAIANSRIAASDTLVAQRCAEDARLLAALRCGATPIDPAVGDVFTHATEVGITLHGANVEVLAARLDSEESWRRREIVSALKETVTNVAKHAEVSEAWMVYDASMFTVTVTDRGTGMLDTGPLTGSLSARAQDAQAEFDATSDPGRGTTVRMRIAPLRDGSAGVFEVAAARMASAIAGVMLAQFAAVSVVTLSFDSAWTVPNVLAPTATWLVVAGILALIITGAADSQRLPARRAIAVYLGIMVMAAIYNATKAAPGACGLHPHLAWVGDAVATICAVLVLMDGRARVVLPAVLLTVVAVVTSLRDVHAECRAMTFGLFITDLLVIGAFYILRRQTLRLSNIVAAQHSEQIRRREEQERLAVESALNDDGFDATLSHSEDILQAVADRPARVRDTYIRTAAGLEEGYLRALIGLTTDVVAPGIKQRFVTAIDTARTAGVRVGVHAEPGVITEQFAEFAVTAVRPVIDRCAAGDELSIGIFGPAVEPTLIIVAPPHSLRGYAVRSQDQGTQINVTADLGLVEVRWFSGTHRDCR</sequence>
<protein>
    <recommendedName>
        <fullName evidence="4">Histidine kinase/HSP90-like ATPase domain-containing protein</fullName>
    </recommendedName>
</protein>
<dbReference type="Gene3D" id="3.30.565.10">
    <property type="entry name" value="Histidine kinase-like ATPase, C-terminal domain"/>
    <property type="match status" value="1"/>
</dbReference>
<dbReference type="OrthoDB" id="5035586at2"/>
<feature type="transmembrane region" description="Helical" evidence="1">
    <location>
        <begin position="45"/>
        <end position="63"/>
    </location>
</feature>
<accession>A0A1X0BCE1</accession>
<dbReference type="SUPFAM" id="SSF55874">
    <property type="entry name" value="ATPase domain of HSP90 chaperone/DNA topoisomerase II/histidine kinase"/>
    <property type="match status" value="1"/>
</dbReference>
<dbReference type="AlphaFoldDB" id="A0A1X0BCE1"/>
<feature type="transmembrane region" description="Helical" evidence="1">
    <location>
        <begin position="502"/>
        <end position="521"/>
    </location>
</feature>
<feature type="transmembrane region" description="Helical" evidence="1">
    <location>
        <begin position="478"/>
        <end position="495"/>
    </location>
</feature>
<reference evidence="2 3" key="1">
    <citation type="submission" date="2017-02" db="EMBL/GenBank/DDBJ databases">
        <title>The new phylogeny of genus Mycobacterium.</title>
        <authorList>
            <person name="Tortoli E."/>
            <person name="Trovato A."/>
            <person name="Cirillo D.M."/>
        </authorList>
    </citation>
    <scope>NUCLEOTIDE SEQUENCE [LARGE SCALE GENOMIC DNA]</scope>
    <source>
        <strain evidence="2 3">RW6</strain>
    </source>
</reference>
<keyword evidence="1" id="KW-0812">Transmembrane</keyword>
<feature type="transmembrane region" description="Helical" evidence="1">
    <location>
        <begin position="14"/>
        <end position="33"/>
    </location>
</feature>
<feature type="transmembrane region" description="Helical" evidence="1">
    <location>
        <begin position="143"/>
        <end position="164"/>
    </location>
</feature>
<comment type="caution">
    <text evidence="2">The sequence shown here is derived from an EMBL/GenBank/DDBJ whole genome shotgun (WGS) entry which is preliminary data.</text>
</comment>
<name>A0A1X0BCE1_9MYCO</name>
<evidence type="ECO:0000313" key="3">
    <source>
        <dbReference type="Proteomes" id="UP000192448"/>
    </source>
</evidence>
<evidence type="ECO:0000256" key="1">
    <source>
        <dbReference type="SAM" id="Phobius"/>
    </source>
</evidence>
<feature type="transmembrane region" description="Helical" evidence="1">
    <location>
        <begin position="70"/>
        <end position="89"/>
    </location>
</feature>
<dbReference type="EMBL" id="MVHF01000001">
    <property type="protein sequence ID" value="ORA40002.1"/>
    <property type="molecule type" value="Genomic_DNA"/>
</dbReference>
<feature type="transmembrane region" description="Helical" evidence="1">
    <location>
        <begin position="450"/>
        <end position="466"/>
    </location>
</feature>
<dbReference type="STRING" id="1927124.BST13_01180"/>
<keyword evidence="1" id="KW-1133">Transmembrane helix</keyword>
<feature type="transmembrane region" description="Helical" evidence="1">
    <location>
        <begin position="417"/>
        <end position="438"/>
    </location>
</feature>
<proteinExistence type="predicted"/>
<dbReference type="RefSeq" id="WP_083159762.1">
    <property type="nucleotide sequence ID" value="NZ_MVHF01000001.1"/>
</dbReference>
<feature type="transmembrane region" description="Helical" evidence="1">
    <location>
        <begin position="117"/>
        <end position="137"/>
    </location>
</feature>
<dbReference type="InterPro" id="IPR036890">
    <property type="entry name" value="HATPase_C_sf"/>
</dbReference>
<organism evidence="2 3">
    <name type="scientific">Mycobacterium aquaticum</name>
    <dbReference type="NCBI Taxonomy" id="1927124"/>
    <lineage>
        <taxon>Bacteria</taxon>
        <taxon>Bacillati</taxon>
        <taxon>Actinomycetota</taxon>
        <taxon>Actinomycetes</taxon>
        <taxon>Mycobacteriales</taxon>
        <taxon>Mycobacteriaceae</taxon>
        <taxon>Mycobacterium</taxon>
    </lineage>
</organism>
<gene>
    <name evidence="2" type="ORF">BST13_01180</name>
</gene>
<keyword evidence="1" id="KW-0472">Membrane</keyword>
<evidence type="ECO:0000313" key="2">
    <source>
        <dbReference type="EMBL" id="ORA40002.1"/>
    </source>
</evidence>
<keyword evidence="3" id="KW-1185">Reference proteome</keyword>
<feature type="transmembrane region" description="Helical" evidence="1">
    <location>
        <begin position="527"/>
        <end position="546"/>
    </location>
</feature>
<evidence type="ECO:0008006" key="4">
    <source>
        <dbReference type="Google" id="ProtNLM"/>
    </source>
</evidence>
<dbReference type="Proteomes" id="UP000192448">
    <property type="component" value="Unassembled WGS sequence"/>
</dbReference>